<dbReference type="AlphaFoldDB" id="A0A1Y6B5G8"/>
<proteinExistence type="inferred from homology"/>
<dbReference type="Pfam" id="PF00293">
    <property type="entry name" value="NUDIX"/>
    <property type="match status" value="1"/>
</dbReference>
<evidence type="ECO:0000256" key="4">
    <source>
        <dbReference type="ARBA" id="ARBA00016377"/>
    </source>
</evidence>
<evidence type="ECO:0000256" key="1">
    <source>
        <dbReference type="ARBA" id="ARBA00000847"/>
    </source>
</evidence>
<dbReference type="PRINTS" id="PR00502">
    <property type="entry name" value="NUDIXFAMILY"/>
</dbReference>
<comment type="similarity">
    <text evidence="3">Belongs to the Nudix hydrolase family. NudK subfamily.</text>
</comment>
<accession>A0A1Y6B5G8</accession>
<dbReference type="InterPro" id="IPR020084">
    <property type="entry name" value="NUDIX_hydrolase_CS"/>
</dbReference>
<name>A0A1Y6B5G8_9BACT</name>
<comment type="catalytic activity">
    <reaction evidence="1">
        <text>GDP-alpha-D-mannose + H2O = alpha-D-mannose 1-phosphate + GMP + 2 H(+)</text>
        <dbReference type="Rhea" id="RHEA:27978"/>
        <dbReference type="ChEBI" id="CHEBI:15377"/>
        <dbReference type="ChEBI" id="CHEBI:15378"/>
        <dbReference type="ChEBI" id="CHEBI:57527"/>
        <dbReference type="ChEBI" id="CHEBI:58115"/>
        <dbReference type="ChEBI" id="CHEBI:58409"/>
    </reaction>
</comment>
<feature type="domain" description="Nudix hydrolase" evidence="9">
    <location>
        <begin position="41"/>
        <end position="172"/>
    </location>
</feature>
<dbReference type="STRING" id="1513793.SAMN06296036_101389"/>
<protein>
    <recommendedName>
        <fullName evidence="4">GDP-mannose pyrophosphatase</fullName>
    </recommendedName>
    <alternativeName>
        <fullName evidence="6">GDP-mannose hydrolase</fullName>
    </alternativeName>
    <alternativeName>
        <fullName evidence="7">GDPMK</fullName>
    </alternativeName>
</protein>
<dbReference type="PANTHER" id="PTHR11839:SF18">
    <property type="entry name" value="NUDIX HYDROLASE DOMAIN-CONTAINING PROTEIN"/>
    <property type="match status" value="1"/>
</dbReference>
<dbReference type="PROSITE" id="PS51462">
    <property type="entry name" value="NUDIX"/>
    <property type="match status" value="1"/>
</dbReference>
<keyword evidence="5 8" id="KW-0378">Hydrolase</keyword>
<dbReference type="InterPro" id="IPR000086">
    <property type="entry name" value="NUDIX_hydrolase_dom"/>
</dbReference>
<evidence type="ECO:0000256" key="7">
    <source>
        <dbReference type="ARBA" id="ARBA00032272"/>
    </source>
</evidence>
<dbReference type="GO" id="GO:0016462">
    <property type="term" value="F:pyrophosphatase activity"/>
    <property type="evidence" value="ECO:0007669"/>
    <property type="project" value="UniProtKB-ARBA"/>
</dbReference>
<dbReference type="CDD" id="cd03424">
    <property type="entry name" value="NUDIX_ADPRase_Nudt5_UGPPase_Nudt14"/>
    <property type="match status" value="1"/>
</dbReference>
<dbReference type="EMBL" id="FWZT01000001">
    <property type="protein sequence ID" value="SME90697.1"/>
    <property type="molecule type" value="Genomic_DNA"/>
</dbReference>
<dbReference type="Gene3D" id="3.90.79.10">
    <property type="entry name" value="Nucleoside Triphosphate Pyrophosphohydrolase"/>
    <property type="match status" value="1"/>
</dbReference>
<dbReference type="RefSeq" id="WP_159455075.1">
    <property type="nucleotide sequence ID" value="NZ_FWZT01000001.1"/>
</dbReference>
<organism evidence="10 11">
    <name type="scientific">Pseudobacteriovorax antillogorgiicola</name>
    <dbReference type="NCBI Taxonomy" id="1513793"/>
    <lineage>
        <taxon>Bacteria</taxon>
        <taxon>Pseudomonadati</taxon>
        <taxon>Bdellovibrionota</taxon>
        <taxon>Oligoflexia</taxon>
        <taxon>Oligoflexales</taxon>
        <taxon>Pseudobacteriovoracaceae</taxon>
        <taxon>Pseudobacteriovorax</taxon>
    </lineage>
</organism>
<comment type="cofactor">
    <cofactor evidence="2">
        <name>Mg(2+)</name>
        <dbReference type="ChEBI" id="CHEBI:18420"/>
    </cofactor>
</comment>
<evidence type="ECO:0000313" key="11">
    <source>
        <dbReference type="Proteomes" id="UP000192907"/>
    </source>
</evidence>
<reference evidence="11" key="1">
    <citation type="submission" date="2017-04" db="EMBL/GenBank/DDBJ databases">
        <authorList>
            <person name="Varghese N."/>
            <person name="Submissions S."/>
        </authorList>
    </citation>
    <scope>NUCLEOTIDE SEQUENCE [LARGE SCALE GENOMIC DNA]</scope>
    <source>
        <strain evidence="11">RKEM611</strain>
    </source>
</reference>
<evidence type="ECO:0000256" key="6">
    <source>
        <dbReference type="ARBA" id="ARBA00032162"/>
    </source>
</evidence>
<dbReference type="GO" id="GO:0019693">
    <property type="term" value="P:ribose phosphate metabolic process"/>
    <property type="evidence" value="ECO:0007669"/>
    <property type="project" value="TreeGrafter"/>
</dbReference>
<dbReference type="InterPro" id="IPR020476">
    <property type="entry name" value="Nudix_hydrolase"/>
</dbReference>
<dbReference type="PANTHER" id="PTHR11839">
    <property type="entry name" value="UDP/ADP-SUGAR PYROPHOSPHATASE"/>
    <property type="match status" value="1"/>
</dbReference>
<dbReference type="PROSITE" id="PS00893">
    <property type="entry name" value="NUDIX_BOX"/>
    <property type="match status" value="1"/>
</dbReference>
<evidence type="ECO:0000313" key="10">
    <source>
        <dbReference type="EMBL" id="SME90697.1"/>
    </source>
</evidence>
<evidence type="ECO:0000256" key="2">
    <source>
        <dbReference type="ARBA" id="ARBA00001946"/>
    </source>
</evidence>
<keyword evidence="11" id="KW-1185">Reference proteome</keyword>
<dbReference type="InterPro" id="IPR015797">
    <property type="entry name" value="NUDIX_hydrolase-like_dom_sf"/>
</dbReference>
<evidence type="ECO:0000256" key="8">
    <source>
        <dbReference type="RuleBase" id="RU003476"/>
    </source>
</evidence>
<dbReference type="GO" id="GO:0006753">
    <property type="term" value="P:nucleoside phosphate metabolic process"/>
    <property type="evidence" value="ECO:0007669"/>
    <property type="project" value="TreeGrafter"/>
</dbReference>
<dbReference type="Proteomes" id="UP000192907">
    <property type="component" value="Unassembled WGS sequence"/>
</dbReference>
<evidence type="ECO:0000256" key="5">
    <source>
        <dbReference type="ARBA" id="ARBA00022801"/>
    </source>
</evidence>
<evidence type="ECO:0000259" key="9">
    <source>
        <dbReference type="PROSITE" id="PS51462"/>
    </source>
</evidence>
<sequence length="181" mass="20547">MQWTVKQVRTLLEARPFAVQAIDLIDNRKKKELNYPFYRLKAPDWVNVLAITEGQKAVLVKQQRVGTMTDTLEIPGGVIDEGEDPKVAAIRELEEETGYRAKRVEHVATINPNPAIMTNNVHMFVALDCAIPQDRKLFPDENESIDIITCDVKELIPKTLNQEINSALAALTIHMCRDYFS</sequence>
<gene>
    <name evidence="10" type="ORF">SAMN06296036_101389</name>
</gene>
<dbReference type="SUPFAM" id="SSF55811">
    <property type="entry name" value="Nudix"/>
    <property type="match status" value="1"/>
</dbReference>
<evidence type="ECO:0000256" key="3">
    <source>
        <dbReference type="ARBA" id="ARBA00007275"/>
    </source>
</evidence>